<dbReference type="EMBL" id="LADJ01000009">
    <property type="protein sequence ID" value="KPJ20824.1"/>
    <property type="molecule type" value="Genomic_DNA"/>
</dbReference>
<evidence type="ECO:0000313" key="2">
    <source>
        <dbReference type="EMBL" id="KPJ20824.1"/>
    </source>
</evidence>
<feature type="domain" description="GST C-terminal" evidence="1">
    <location>
        <begin position="1"/>
        <end position="98"/>
    </location>
</feature>
<dbReference type="PANTHER" id="PTHR43969:SF9">
    <property type="entry name" value="GLUTATHIONE S TRANSFERASE D10, ISOFORM A-RELATED"/>
    <property type="match status" value="1"/>
</dbReference>
<proteinExistence type="predicted"/>
<comment type="caution">
    <text evidence="2">The sequence shown here is derived from an EMBL/GenBank/DDBJ whole genome shotgun (WGS) entry which is preliminary data.</text>
</comment>
<sequence>YWQLIDGSPLNEVRFKLVQEALGFLNSFLEGNKFAVGSNMTLADLNLAVTIEILRISNVSVQQYPNIVRWFELVKRTAPKFEEVMQKYGKDHNEVVDFFLEATVFQRAEQAQPQNGKS</sequence>
<dbReference type="Gene3D" id="1.20.1050.10">
    <property type="match status" value="1"/>
</dbReference>
<dbReference type="GO" id="GO:0006749">
    <property type="term" value="P:glutathione metabolic process"/>
    <property type="evidence" value="ECO:0007669"/>
    <property type="project" value="TreeGrafter"/>
</dbReference>
<dbReference type="STRING" id="76193.A0A0N0PF42"/>
<evidence type="ECO:0000259" key="1">
    <source>
        <dbReference type="PROSITE" id="PS50405"/>
    </source>
</evidence>
<dbReference type="InterPro" id="IPR036282">
    <property type="entry name" value="Glutathione-S-Trfase_C_sf"/>
</dbReference>
<dbReference type="CDD" id="cd03177">
    <property type="entry name" value="GST_C_Delta_Epsilon"/>
    <property type="match status" value="1"/>
</dbReference>
<dbReference type="AlphaFoldDB" id="A0A0N0PF42"/>
<dbReference type="InterPro" id="IPR010987">
    <property type="entry name" value="Glutathione-S-Trfase_C-like"/>
</dbReference>
<keyword evidence="3" id="KW-1185">Reference proteome</keyword>
<dbReference type="PANTHER" id="PTHR43969">
    <property type="entry name" value="GLUTATHIONE S TRANSFERASE D10, ISOFORM A-RELATED"/>
    <property type="match status" value="1"/>
</dbReference>
<dbReference type="GO" id="GO:0004364">
    <property type="term" value="F:glutathione transferase activity"/>
    <property type="evidence" value="ECO:0007669"/>
    <property type="project" value="TreeGrafter"/>
</dbReference>
<protein>
    <recommendedName>
        <fullName evidence="1">GST C-terminal domain-containing protein</fullName>
    </recommendedName>
</protein>
<gene>
    <name evidence="2" type="ORF">RR48_00736</name>
</gene>
<dbReference type="PROSITE" id="PS50405">
    <property type="entry name" value="GST_CTER"/>
    <property type="match status" value="1"/>
</dbReference>
<dbReference type="InterPro" id="IPR004046">
    <property type="entry name" value="GST_C"/>
</dbReference>
<dbReference type="InParanoid" id="A0A0N0PF42"/>
<evidence type="ECO:0000313" key="3">
    <source>
        <dbReference type="Proteomes" id="UP000053240"/>
    </source>
</evidence>
<organism evidence="2 3">
    <name type="scientific">Papilio machaon</name>
    <name type="common">Old World swallowtail butterfly</name>
    <dbReference type="NCBI Taxonomy" id="76193"/>
    <lineage>
        <taxon>Eukaryota</taxon>
        <taxon>Metazoa</taxon>
        <taxon>Ecdysozoa</taxon>
        <taxon>Arthropoda</taxon>
        <taxon>Hexapoda</taxon>
        <taxon>Insecta</taxon>
        <taxon>Pterygota</taxon>
        <taxon>Neoptera</taxon>
        <taxon>Endopterygota</taxon>
        <taxon>Lepidoptera</taxon>
        <taxon>Glossata</taxon>
        <taxon>Ditrysia</taxon>
        <taxon>Papilionoidea</taxon>
        <taxon>Papilionidae</taxon>
        <taxon>Papilioninae</taxon>
        <taxon>Papilio</taxon>
    </lineage>
</organism>
<dbReference type="SUPFAM" id="SSF47616">
    <property type="entry name" value="GST C-terminal domain-like"/>
    <property type="match status" value="1"/>
</dbReference>
<dbReference type="Pfam" id="PF00043">
    <property type="entry name" value="GST_C"/>
    <property type="match status" value="1"/>
</dbReference>
<reference evidence="2 3" key="1">
    <citation type="journal article" date="2015" name="Nat. Commun.">
        <title>Outbred genome sequencing and CRISPR/Cas9 gene editing in butterflies.</title>
        <authorList>
            <person name="Li X."/>
            <person name="Fan D."/>
            <person name="Zhang W."/>
            <person name="Liu G."/>
            <person name="Zhang L."/>
            <person name="Zhao L."/>
            <person name="Fang X."/>
            <person name="Chen L."/>
            <person name="Dong Y."/>
            <person name="Chen Y."/>
            <person name="Ding Y."/>
            <person name="Zhao R."/>
            <person name="Feng M."/>
            <person name="Zhu Y."/>
            <person name="Feng Y."/>
            <person name="Jiang X."/>
            <person name="Zhu D."/>
            <person name="Xiang H."/>
            <person name="Feng X."/>
            <person name="Li S."/>
            <person name="Wang J."/>
            <person name="Zhang G."/>
            <person name="Kronforst M.R."/>
            <person name="Wang W."/>
        </authorList>
    </citation>
    <scope>NUCLEOTIDE SEQUENCE [LARGE SCALE GENOMIC DNA]</scope>
    <source>
        <strain evidence="2">Ya'a_city_454_Pm</strain>
        <tissue evidence="2">Whole body</tissue>
    </source>
</reference>
<feature type="non-terminal residue" evidence="2">
    <location>
        <position position="1"/>
    </location>
</feature>
<name>A0A0N0PF42_PAPMA</name>
<accession>A0A0N0PF42</accession>
<dbReference type="Proteomes" id="UP000053240">
    <property type="component" value="Unassembled WGS sequence"/>
</dbReference>